<dbReference type="OrthoDB" id="9806903at2"/>
<evidence type="ECO:0000313" key="6">
    <source>
        <dbReference type="EMBL" id="GEK16749.1"/>
    </source>
</evidence>
<dbReference type="Gene3D" id="1.10.8.60">
    <property type="match status" value="1"/>
</dbReference>
<keyword evidence="2" id="KW-0547">Nucleotide-binding</keyword>
<comment type="caution">
    <text evidence="6">The sequence shown here is derived from an EMBL/GenBank/DDBJ whole genome shotgun (WGS) entry which is preliminary data.</text>
</comment>
<accession>A0A510UQA5</accession>
<dbReference type="Pfam" id="PF17866">
    <property type="entry name" value="AAA_lid_6"/>
    <property type="match status" value="1"/>
</dbReference>
<dbReference type="PANTHER" id="PTHR43392">
    <property type="entry name" value="AAA-TYPE ATPASE FAMILY PROTEIN / ANKYRIN REPEAT FAMILY PROTEIN"/>
    <property type="match status" value="1"/>
</dbReference>
<dbReference type="InterPro" id="IPR041627">
    <property type="entry name" value="AAA_lid_6"/>
</dbReference>
<proteinExistence type="inferred from homology"/>
<dbReference type="FunFam" id="3.40.50.300:FF:000216">
    <property type="entry name" value="Type VII secretion ATPase EccA"/>
    <property type="match status" value="1"/>
</dbReference>
<dbReference type="EMBL" id="BJUA01000002">
    <property type="protein sequence ID" value="GEK16749.1"/>
    <property type="molecule type" value="Genomic_DNA"/>
</dbReference>
<dbReference type="Pfam" id="PF00004">
    <property type="entry name" value="AAA"/>
    <property type="match status" value="1"/>
</dbReference>
<dbReference type="InterPro" id="IPR003593">
    <property type="entry name" value="AAA+_ATPase"/>
</dbReference>
<dbReference type="RefSeq" id="WP_146805049.1">
    <property type="nucleotide sequence ID" value="NZ_BJUA01000002.1"/>
</dbReference>
<keyword evidence="3" id="KW-0067">ATP-binding</keyword>
<name>A0A510UQA5_9CELL</name>
<feature type="domain" description="AAA+ ATPase" evidence="5">
    <location>
        <begin position="251"/>
        <end position="386"/>
    </location>
</feature>
<gene>
    <name evidence="6" type="ORF">CPE01_04820</name>
</gene>
<sequence length="549" mass="56430">MSAAALRDAVDALVAAGARAGLTPADVRDEGARLAAAVAEAIPGAPEAWGEALGYDGLAAFFTAASSGRRWRSAPTALLDRLVAEGSPAAAEYARALAHVTSAACDLGDPGLDVLARASTTAAVHLAAAGATGTLGTGTLAPGPLATGAVAPQAAGHGGVHAGPHTEHPRILLGEPVTGTPTAGAAGAVAVATPGDAAEPAAAETRSLEELLAELDALIGLRRVKREIREQAQLLRVERLRTDAGLTSPTLTRHLVFLGNPGTGKTTVARLVAGIYQALGLLAKGHLVEVDRSELVAGYLGQTAVKTSEVVATAVGGVLFVDEAYALAEDQYGAEAVNTLVKDMEDHRDDLVVIVAGYPRPMGEFLATNPGLESRFSTTITFDDYSDDELTAIFELAARKADFEPAPETVERFREIARSQLRTEGFGNGRWARNALDKAILRHAWRLRDVAEPTIDELRTLLPEDLVDAPQDETDAPDGGTDDDGVDGPDTSSGGPAQDVSSPSSLDLPTTDPTAGGDASPDDTAPVGGASDDGAPDDVPARDDEQESA</sequence>
<dbReference type="InterPro" id="IPR000470">
    <property type="entry name" value="CbxX/CfqX_mono"/>
</dbReference>
<evidence type="ECO:0000256" key="2">
    <source>
        <dbReference type="ARBA" id="ARBA00022741"/>
    </source>
</evidence>
<dbReference type="InterPro" id="IPR003959">
    <property type="entry name" value="ATPase_AAA_core"/>
</dbReference>
<evidence type="ECO:0000259" key="5">
    <source>
        <dbReference type="SMART" id="SM00382"/>
    </source>
</evidence>
<dbReference type="PRINTS" id="PR00820">
    <property type="entry name" value="CBXXCFQX"/>
</dbReference>
<evidence type="ECO:0000256" key="1">
    <source>
        <dbReference type="ARBA" id="ARBA00010378"/>
    </source>
</evidence>
<dbReference type="SUPFAM" id="SSF52540">
    <property type="entry name" value="P-loop containing nucleoside triphosphate hydrolases"/>
    <property type="match status" value="1"/>
</dbReference>
<feature type="compositionally biased region" description="Polar residues" evidence="4">
    <location>
        <begin position="499"/>
        <end position="513"/>
    </location>
</feature>
<keyword evidence="7" id="KW-1185">Reference proteome</keyword>
<feature type="region of interest" description="Disordered" evidence="4">
    <location>
        <begin position="152"/>
        <end position="178"/>
    </location>
</feature>
<comment type="similarity">
    <text evidence="1">Belongs to the CbxX/CfxQ family.</text>
</comment>
<evidence type="ECO:0000256" key="3">
    <source>
        <dbReference type="ARBA" id="ARBA00022840"/>
    </source>
</evidence>
<evidence type="ECO:0000313" key="7">
    <source>
        <dbReference type="Proteomes" id="UP000321386"/>
    </source>
</evidence>
<dbReference type="InterPro" id="IPR000641">
    <property type="entry name" value="CbxX/CfxQ"/>
</dbReference>
<feature type="region of interest" description="Disordered" evidence="4">
    <location>
        <begin position="462"/>
        <end position="549"/>
    </location>
</feature>
<organism evidence="6 7">
    <name type="scientific">Cellulomonas persica</name>
    <dbReference type="NCBI Taxonomy" id="76861"/>
    <lineage>
        <taxon>Bacteria</taxon>
        <taxon>Bacillati</taxon>
        <taxon>Actinomycetota</taxon>
        <taxon>Actinomycetes</taxon>
        <taxon>Micrococcales</taxon>
        <taxon>Cellulomonadaceae</taxon>
        <taxon>Cellulomonas</taxon>
    </lineage>
</organism>
<dbReference type="PANTHER" id="PTHR43392:SF2">
    <property type="entry name" value="AAA-TYPE ATPASE FAMILY PROTEIN _ ANKYRIN REPEAT FAMILY PROTEIN"/>
    <property type="match status" value="1"/>
</dbReference>
<dbReference type="Proteomes" id="UP000321386">
    <property type="component" value="Unassembled WGS sequence"/>
</dbReference>
<dbReference type="InterPro" id="IPR027417">
    <property type="entry name" value="P-loop_NTPase"/>
</dbReference>
<feature type="compositionally biased region" description="Acidic residues" evidence="4">
    <location>
        <begin position="465"/>
        <end position="487"/>
    </location>
</feature>
<evidence type="ECO:0000256" key="4">
    <source>
        <dbReference type="SAM" id="MobiDB-lite"/>
    </source>
</evidence>
<reference evidence="6 7" key="1">
    <citation type="submission" date="2019-07" db="EMBL/GenBank/DDBJ databases">
        <title>Whole genome shotgun sequence of Cellulomonas persica NBRC 101101.</title>
        <authorList>
            <person name="Hosoyama A."/>
            <person name="Uohara A."/>
            <person name="Ohji S."/>
            <person name="Ichikawa N."/>
        </authorList>
    </citation>
    <scope>NUCLEOTIDE SEQUENCE [LARGE SCALE GENOMIC DNA]</scope>
    <source>
        <strain evidence="6 7">NBRC 101101</strain>
    </source>
</reference>
<dbReference type="CDD" id="cd00009">
    <property type="entry name" value="AAA"/>
    <property type="match status" value="1"/>
</dbReference>
<dbReference type="InterPro" id="IPR050773">
    <property type="entry name" value="CbxX/CfxQ_RuBisCO_ESX"/>
</dbReference>
<dbReference type="GO" id="GO:0016887">
    <property type="term" value="F:ATP hydrolysis activity"/>
    <property type="evidence" value="ECO:0007669"/>
    <property type="project" value="InterPro"/>
</dbReference>
<dbReference type="PRINTS" id="PR00819">
    <property type="entry name" value="CBXCFQXSUPER"/>
</dbReference>
<dbReference type="Gene3D" id="3.40.50.300">
    <property type="entry name" value="P-loop containing nucleotide triphosphate hydrolases"/>
    <property type="match status" value="1"/>
</dbReference>
<dbReference type="SMART" id="SM00382">
    <property type="entry name" value="AAA"/>
    <property type="match status" value="1"/>
</dbReference>
<protein>
    <recommendedName>
        <fullName evidence="5">AAA+ ATPase domain-containing protein</fullName>
    </recommendedName>
</protein>
<dbReference type="GO" id="GO:0005524">
    <property type="term" value="F:ATP binding"/>
    <property type="evidence" value="ECO:0007669"/>
    <property type="project" value="UniProtKB-KW"/>
</dbReference>
<dbReference type="AlphaFoldDB" id="A0A510UQA5"/>